<dbReference type="Proteomes" id="UP000190092">
    <property type="component" value="Unassembled WGS sequence"/>
</dbReference>
<evidence type="ECO:0000313" key="3">
    <source>
        <dbReference type="Proteomes" id="UP000190092"/>
    </source>
</evidence>
<proteinExistence type="predicted"/>
<protein>
    <submittedName>
        <fullName evidence="2">3-oxoadipate enol-lactonase</fullName>
    </submittedName>
</protein>
<dbReference type="PANTHER" id="PTHR43798">
    <property type="entry name" value="MONOACYLGLYCEROL LIPASE"/>
    <property type="match status" value="1"/>
</dbReference>
<gene>
    <name evidence="2" type="ORF">SAMN02745126_04711</name>
</gene>
<name>A0A1T4SI60_9HYPH</name>
<dbReference type="EMBL" id="FUWJ01000008">
    <property type="protein sequence ID" value="SKA27843.1"/>
    <property type="molecule type" value="Genomic_DNA"/>
</dbReference>
<dbReference type="SUPFAM" id="SSF53474">
    <property type="entry name" value="alpha/beta-Hydrolases"/>
    <property type="match status" value="1"/>
</dbReference>
<dbReference type="InterPro" id="IPR000073">
    <property type="entry name" value="AB_hydrolase_1"/>
</dbReference>
<evidence type="ECO:0000313" key="2">
    <source>
        <dbReference type="EMBL" id="SKA27843.1"/>
    </source>
</evidence>
<dbReference type="RefSeq" id="WP_085936446.1">
    <property type="nucleotide sequence ID" value="NZ_FUWJ01000008.1"/>
</dbReference>
<sequence>MDWNPKPLDPADVTVHRRGKGKPLVLIHCLGMDWHFWDVLEPLTDRFELITYSLPGHHDTPLPKGQYGEAELTEQLRALMQREGIARASIAGISMGGSTAQHFAGTYPDMVERVILCDCTPRYTDEMRANWPVRAALARQNGVASLIPMLEKVFFTQASLDENGPDVRYVKESWASCSGEGYALACEMLAMVDAQPQARRMQMPTLIMLGSNEGQAFKDAAGWMNENIPGSQGIVEVPQAGHASVRERPDFAIEQFRRFLG</sequence>
<dbReference type="Gene3D" id="3.40.50.1820">
    <property type="entry name" value="alpha/beta hydrolase"/>
    <property type="match status" value="1"/>
</dbReference>
<accession>A0A1T4SI60</accession>
<dbReference type="STRING" id="225324.SAMN02745126_04711"/>
<dbReference type="OrthoDB" id="8680283at2"/>
<dbReference type="InterPro" id="IPR050266">
    <property type="entry name" value="AB_hydrolase_sf"/>
</dbReference>
<dbReference type="AlphaFoldDB" id="A0A1T4SI60"/>
<dbReference type="Pfam" id="PF12697">
    <property type="entry name" value="Abhydrolase_6"/>
    <property type="match status" value="1"/>
</dbReference>
<evidence type="ECO:0000259" key="1">
    <source>
        <dbReference type="Pfam" id="PF12697"/>
    </source>
</evidence>
<reference evidence="3" key="1">
    <citation type="submission" date="2017-02" db="EMBL/GenBank/DDBJ databases">
        <authorList>
            <person name="Varghese N."/>
            <person name="Submissions S."/>
        </authorList>
    </citation>
    <scope>NUCLEOTIDE SEQUENCE [LARGE SCALE GENOMIC DNA]</scope>
    <source>
        <strain evidence="3">ATCC 27094</strain>
    </source>
</reference>
<keyword evidence="3" id="KW-1185">Reference proteome</keyword>
<organism evidence="2 3">
    <name type="scientific">Enhydrobacter aerosaccus</name>
    <dbReference type="NCBI Taxonomy" id="225324"/>
    <lineage>
        <taxon>Bacteria</taxon>
        <taxon>Pseudomonadati</taxon>
        <taxon>Pseudomonadota</taxon>
        <taxon>Alphaproteobacteria</taxon>
        <taxon>Hyphomicrobiales</taxon>
        <taxon>Enhydrobacter</taxon>
    </lineage>
</organism>
<feature type="domain" description="AB hydrolase-1" evidence="1">
    <location>
        <begin position="24"/>
        <end position="251"/>
    </location>
</feature>
<dbReference type="InterPro" id="IPR029058">
    <property type="entry name" value="AB_hydrolase_fold"/>
</dbReference>